<dbReference type="Proteomes" id="UP000255328">
    <property type="component" value="Unassembled WGS sequence"/>
</dbReference>
<sequence>MNLEKMFRKIYIILFLSFHFICKAVNIEESNMRIIEVIIKNEHYKVELEDNKSADIFLERLPLKIKVKELNGNEKYGIISKKIPSDRSYSGNIEVGDLMLYGDDCIVLFYKSFYTSYSYTKLGRIVEKDRLQKNISETDHNLEIIFTKYIKN</sequence>
<dbReference type="Gene3D" id="2.40.100.20">
    <property type="match status" value="1"/>
</dbReference>
<proteinExistence type="predicted"/>
<gene>
    <name evidence="2" type="ORF">NCTC10723_00277</name>
</gene>
<dbReference type="RefSeq" id="WP_115268626.1">
    <property type="nucleotide sequence ID" value="NZ_UGGU01000003.1"/>
</dbReference>
<accession>A0A377GV45</accession>
<organism evidence="2 3">
    <name type="scientific">Fusobacterium necrogenes</name>
    <dbReference type="NCBI Taxonomy" id="858"/>
    <lineage>
        <taxon>Bacteria</taxon>
        <taxon>Fusobacteriati</taxon>
        <taxon>Fusobacteriota</taxon>
        <taxon>Fusobacteriia</taxon>
        <taxon>Fusobacteriales</taxon>
        <taxon>Fusobacteriaceae</taxon>
        <taxon>Fusobacterium</taxon>
    </lineage>
</organism>
<dbReference type="InterPro" id="IPR041183">
    <property type="entry name" value="Cyclophilin-like"/>
</dbReference>
<dbReference type="OrthoDB" id="9801466at2"/>
<name>A0A377GV45_9FUSO</name>
<feature type="domain" description="Cyclophilin-like" evidence="1">
    <location>
        <begin position="38"/>
        <end position="144"/>
    </location>
</feature>
<dbReference type="Pfam" id="PF18050">
    <property type="entry name" value="Cyclophil_like2"/>
    <property type="match status" value="1"/>
</dbReference>
<keyword evidence="3" id="KW-1185">Reference proteome</keyword>
<protein>
    <submittedName>
        <fullName evidence="2">Uncharacterized conserved protein</fullName>
    </submittedName>
</protein>
<dbReference type="AlphaFoldDB" id="A0A377GV45"/>
<dbReference type="SUPFAM" id="SSF50891">
    <property type="entry name" value="Cyclophilin-like"/>
    <property type="match status" value="1"/>
</dbReference>
<evidence type="ECO:0000313" key="3">
    <source>
        <dbReference type="Proteomes" id="UP000255328"/>
    </source>
</evidence>
<dbReference type="InterPro" id="IPR029000">
    <property type="entry name" value="Cyclophilin-like_dom_sf"/>
</dbReference>
<evidence type="ECO:0000313" key="2">
    <source>
        <dbReference type="EMBL" id="STO30847.1"/>
    </source>
</evidence>
<evidence type="ECO:0000259" key="1">
    <source>
        <dbReference type="Pfam" id="PF18050"/>
    </source>
</evidence>
<dbReference type="EMBL" id="UGGU01000003">
    <property type="protein sequence ID" value="STO30847.1"/>
    <property type="molecule type" value="Genomic_DNA"/>
</dbReference>
<reference evidence="2 3" key="1">
    <citation type="submission" date="2018-06" db="EMBL/GenBank/DDBJ databases">
        <authorList>
            <consortium name="Pathogen Informatics"/>
            <person name="Doyle S."/>
        </authorList>
    </citation>
    <scope>NUCLEOTIDE SEQUENCE [LARGE SCALE GENOMIC DNA]</scope>
    <source>
        <strain evidence="2 3">NCTC10723</strain>
    </source>
</reference>